<evidence type="ECO:0000259" key="4">
    <source>
        <dbReference type="SMART" id="SM00421"/>
    </source>
</evidence>
<evidence type="ECO:0000256" key="2">
    <source>
        <dbReference type="SAM" id="Coils"/>
    </source>
</evidence>
<dbReference type="SUPFAM" id="SSF46894">
    <property type="entry name" value="C-terminal effector domain of the bipartite response regulators"/>
    <property type="match status" value="1"/>
</dbReference>
<keyword evidence="3" id="KW-1133">Transmembrane helix</keyword>
<dbReference type="InterPro" id="IPR013783">
    <property type="entry name" value="Ig-like_fold"/>
</dbReference>
<dbReference type="InterPro" id="IPR000792">
    <property type="entry name" value="Tscrpt_reg_LuxR_C"/>
</dbReference>
<dbReference type="Pfam" id="PF00196">
    <property type="entry name" value="GerE"/>
    <property type="match status" value="1"/>
</dbReference>
<dbReference type="InterPro" id="IPR016032">
    <property type="entry name" value="Sig_transdc_resp-reg_C-effctor"/>
</dbReference>
<dbReference type="GO" id="GO:0000155">
    <property type="term" value="F:phosphorelay sensor kinase activity"/>
    <property type="evidence" value="ECO:0007669"/>
    <property type="project" value="TreeGrafter"/>
</dbReference>
<feature type="coiled-coil region" evidence="2">
    <location>
        <begin position="789"/>
        <end position="840"/>
    </location>
</feature>
<dbReference type="GO" id="GO:0003677">
    <property type="term" value="F:DNA binding"/>
    <property type="evidence" value="ECO:0007669"/>
    <property type="project" value="InterPro"/>
</dbReference>
<dbReference type="PANTHER" id="PTHR43547:SF2">
    <property type="entry name" value="HYBRID SIGNAL TRANSDUCTION HISTIDINE KINASE C"/>
    <property type="match status" value="1"/>
</dbReference>
<reference evidence="5 6" key="1">
    <citation type="journal article" date="2015" name="Sci. Rep.">
        <title>Unraveling adaptation of Pontibacter korlensis to radiation and infertility in desert through complete genome and comparative transcriptomic analysis.</title>
        <authorList>
            <person name="Dai J."/>
            <person name="Dai W."/>
            <person name="Qiu C."/>
            <person name="Yang Z."/>
            <person name="Zhang Y."/>
            <person name="Zhou M."/>
            <person name="Zhang L."/>
            <person name="Fang C."/>
            <person name="Gao Q."/>
            <person name="Yang Q."/>
            <person name="Li X."/>
            <person name="Wang Z."/>
            <person name="Wang Z."/>
            <person name="Jia Z."/>
            <person name="Chen X."/>
        </authorList>
    </citation>
    <scope>NUCLEOTIDE SEQUENCE [LARGE SCALE GENOMIC DNA]</scope>
    <source>
        <strain evidence="5 6">X14-1T</strain>
    </source>
</reference>
<dbReference type="EMBL" id="CP009621">
    <property type="protein sequence ID" value="AKD01973.1"/>
    <property type="molecule type" value="Genomic_DNA"/>
</dbReference>
<dbReference type="KEGG" id="pko:PKOR_00965"/>
<feature type="domain" description="HTH luxR-type" evidence="4">
    <location>
        <begin position="917"/>
        <end position="974"/>
    </location>
</feature>
<dbReference type="OrthoDB" id="9806995at2"/>
<dbReference type="SMART" id="SM00421">
    <property type="entry name" value="HTH_LUXR"/>
    <property type="match status" value="1"/>
</dbReference>
<keyword evidence="6" id="KW-1185">Reference proteome</keyword>
<dbReference type="Gene3D" id="1.10.10.10">
    <property type="entry name" value="Winged helix-like DNA-binding domain superfamily/Winged helix DNA-binding domain"/>
    <property type="match status" value="1"/>
</dbReference>
<dbReference type="InterPro" id="IPR015943">
    <property type="entry name" value="WD40/YVTN_repeat-like_dom_sf"/>
</dbReference>
<dbReference type="RefSeq" id="WP_046308678.1">
    <property type="nucleotide sequence ID" value="NZ_CBCSCY010000056.1"/>
</dbReference>
<dbReference type="InterPro" id="IPR011123">
    <property type="entry name" value="Y_Y_Y"/>
</dbReference>
<proteinExistence type="predicted"/>
<dbReference type="PANTHER" id="PTHR43547">
    <property type="entry name" value="TWO-COMPONENT HISTIDINE KINASE"/>
    <property type="match status" value="1"/>
</dbReference>
<dbReference type="GO" id="GO:0006355">
    <property type="term" value="P:regulation of DNA-templated transcription"/>
    <property type="evidence" value="ECO:0007669"/>
    <property type="project" value="InterPro"/>
</dbReference>
<keyword evidence="3" id="KW-0812">Transmembrane</keyword>
<keyword evidence="2" id="KW-0175">Coiled coil</keyword>
<gene>
    <name evidence="5" type="ORF">PKOR_00965</name>
</gene>
<evidence type="ECO:0000313" key="6">
    <source>
        <dbReference type="Proteomes" id="UP000033109"/>
    </source>
</evidence>
<name>A0A0E3ZDY3_9BACT</name>
<dbReference type="Gene3D" id="2.130.10.10">
    <property type="entry name" value="YVTN repeat-like/Quinoprotein amine dehydrogenase"/>
    <property type="match status" value="3"/>
</dbReference>
<organism evidence="5 6">
    <name type="scientific">Pontibacter korlensis</name>
    <dbReference type="NCBI Taxonomy" id="400092"/>
    <lineage>
        <taxon>Bacteria</taxon>
        <taxon>Pseudomonadati</taxon>
        <taxon>Bacteroidota</taxon>
        <taxon>Cytophagia</taxon>
        <taxon>Cytophagales</taxon>
        <taxon>Hymenobacteraceae</taxon>
        <taxon>Pontibacter</taxon>
    </lineage>
</organism>
<dbReference type="HOGENOM" id="CLU_013623_0_0_10"/>
<sequence>MKKLFVVLVNIITLCYPILAQVKNEGIPYIKNYTQKQYKASPQNWAIVQDHRGVMYFGNSFGVLEFDGNHWRRISLANRTIARSLAVDKTGRVYVGGQDDFGYLQPDASGLMSYVSLKEKIAPQYRDFDDVWKIYTSDEGVFYCTVSGIYHLQHDRIKVYKSPGPPTGFPFMVQNKLLVPVPKKGIFELKHGTFGLIPGSEIVADFVITAILPYEKGESLLFTEEHGMYVYNGYSDFKKLSWPVEDYLIKNKIYSATRLTEGYAIGTAHDGLLVVDKAGKPRQHLNREKGLQNSNVIHVYQDQAGSLWLALNNGIAYVEINSAFTLFNATNGLPGTGYTSLLNKDVLYLGTNDGLYYKAWSNTENPLYPSPFKLVDNTQGQVYNLQKIKGKLLLSHHNGPFEIVNNTARKLSDHRGAWIFMPLANHPGYLVCGTYTGLLLYKFEKGQLVFQHKISGFDESSRVMEEDKEGNLWIAHGYKGVYKLRLGADMHKVESVSFYGEESGFPSNLFINVFKINGELVFTGESGVYKYNKRTDRFDAHPLLSKQFEQGVHVRKLVEDKDGDIWFSAGNQMGVLRKRSNGSFEVEKNIFNKLHGKLIGGFEHIAPYDQSNMLIGIDEGFVHYHPSYLQAKNLDHTFYTLIRQVNATDGLKDTLISAGAYLDAGQVAINQPNQAKLTLPFAFNSVKFTYSGVAYEGEEHVQYQYMLEGFDKSWSPWISTLQKEYTNLSEGTYTFKVKARDVYNRESREAMYTFTVLPPWYRSIWAKGGYVLLALLLLWVLKRLTDNRIRRHQEQARLEQEKALRLKEAEHMEQVLKAEKEIIKLNNEKLESELAHKSKELASSAMHVMHSLETIGKVRGQLQVVMEQVDDKEARHHLRKMLRSVEEDIKVDNNWDQFELHFNQIHQDFLRRLRDDYPDLTHRDIKLCAYLRMNLTSKEIASLLNLSLRGVETSRYRLRKKLNLGQEVNLTEFILKY</sequence>
<dbReference type="SUPFAM" id="SSF63829">
    <property type="entry name" value="Calcium-dependent phosphotriesterase"/>
    <property type="match status" value="1"/>
</dbReference>
<keyword evidence="1" id="KW-0597">Phosphoprotein</keyword>
<dbReference type="Proteomes" id="UP000033109">
    <property type="component" value="Chromosome"/>
</dbReference>
<evidence type="ECO:0000313" key="5">
    <source>
        <dbReference type="EMBL" id="AKD01973.1"/>
    </source>
</evidence>
<dbReference type="AlphaFoldDB" id="A0A0E3ZDY3"/>
<keyword evidence="3" id="KW-0472">Membrane</keyword>
<protein>
    <recommendedName>
        <fullName evidence="4">HTH luxR-type domain-containing protein</fullName>
    </recommendedName>
</protein>
<dbReference type="STRING" id="400092.PKOR_00965"/>
<dbReference type="Pfam" id="PF07495">
    <property type="entry name" value="Y_Y_Y"/>
    <property type="match status" value="1"/>
</dbReference>
<feature type="transmembrane region" description="Helical" evidence="3">
    <location>
        <begin position="764"/>
        <end position="781"/>
    </location>
</feature>
<accession>A0A0E3ZDY3</accession>
<dbReference type="Gene3D" id="2.60.40.10">
    <property type="entry name" value="Immunoglobulins"/>
    <property type="match status" value="1"/>
</dbReference>
<dbReference type="InterPro" id="IPR036388">
    <property type="entry name" value="WH-like_DNA-bd_sf"/>
</dbReference>
<dbReference type="PATRIC" id="fig|400092.3.peg.221"/>
<evidence type="ECO:0000256" key="3">
    <source>
        <dbReference type="SAM" id="Phobius"/>
    </source>
</evidence>
<evidence type="ECO:0000256" key="1">
    <source>
        <dbReference type="ARBA" id="ARBA00022553"/>
    </source>
</evidence>